<keyword evidence="2" id="KW-1185">Reference proteome</keyword>
<sequence>MLIYADETHRDCHPKSIKDSIFTSGSLGFTRIMVTLLFHVNECASLVKAEKEVFYESFDESFEKIWTVSNKEDYLGEIFLDSN</sequence>
<evidence type="ECO:0000313" key="2">
    <source>
        <dbReference type="Proteomes" id="UP001206925"/>
    </source>
</evidence>
<reference evidence="1" key="1">
    <citation type="submission" date="2022-06" db="EMBL/GenBank/DDBJ databases">
        <title>Uncovering the hologenomic basis of an extraordinary plant invasion.</title>
        <authorList>
            <person name="Bieker V.C."/>
            <person name="Martin M.D."/>
            <person name="Gilbert T."/>
            <person name="Hodgins K."/>
            <person name="Battlay P."/>
            <person name="Petersen B."/>
            <person name="Wilson J."/>
        </authorList>
    </citation>
    <scope>NUCLEOTIDE SEQUENCE</scope>
    <source>
        <strain evidence="1">AA19_3_7</strain>
        <tissue evidence="1">Leaf</tissue>
    </source>
</reference>
<accession>A0AAD5D140</accession>
<proteinExistence type="predicted"/>
<dbReference type="AlphaFoldDB" id="A0AAD5D140"/>
<protein>
    <submittedName>
        <fullName evidence="1">Uncharacterized protein</fullName>
    </submittedName>
</protein>
<comment type="caution">
    <text evidence="1">The sequence shown here is derived from an EMBL/GenBank/DDBJ whole genome shotgun (WGS) entry which is preliminary data.</text>
</comment>
<evidence type="ECO:0000313" key="1">
    <source>
        <dbReference type="EMBL" id="KAI7751457.1"/>
    </source>
</evidence>
<dbReference type="Proteomes" id="UP001206925">
    <property type="component" value="Unassembled WGS sequence"/>
</dbReference>
<name>A0AAD5D140_AMBAR</name>
<organism evidence="1 2">
    <name type="scientific">Ambrosia artemisiifolia</name>
    <name type="common">Common ragweed</name>
    <dbReference type="NCBI Taxonomy" id="4212"/>
    <lineage>
        <taxon>Eukaryota</taxon>
        <taxon>Viridiplantae</taxon>
        <taxon>Streptophyta</taxon>
        <taxon>Embryophyta</taxon>
        <taxon>Tracheophyta</taxon>
        <taxon>Spermatophyta</taxon>
        <taxon>Magnoliopsida</taxon>
        <taxon>eudicotyledons</taxon>
        <taxon>Gunneridae</taxon>
        <taxon>Pentapetalae</taxon>
        <taxon>asterids</taxon>
        <taxon>campanulids</taxon>
        <taxon>Asterales</taxon>
        <taxon>Asteraceae</taxon>
        <taxon>Asteroideae</taxon>
        <taxon>Heliantheae alliance</taxon>
        <taxon>Heliantheae</taxon>
        <taxon>Ambrosia</taxon>
    </lineage>
</organism>
<feature type="non-terminal residue" evidence="1">
    <location>
        <position position="1"/>
    </location>
</feature>
<dbReference type="EMBL" id="JAMZMK010005898">
    <property type="protein sequence ID" value="KAI7751457.1"/>
    <property type="molecule type" value="Genomic_DNA"/>
</dbReference>
<gene>
    <name evidence="1" type="ORF">M8C21_029610</name>
</gene>